<dbReference type="AlphaFoldDB" id="A0A0F9TTX3"/>
<protein>
    <submittedName>
        <fullName evidence="1">Uncharacterized protein</fullName>
    </submittedName>
</protein>
<name>A0A0F9TTX3_9ZZZZ</name>
<reference evidence="1" key="1">
    <citation type="journal article" date="2015" name="Nature">
        <title>Complex archaea that bridge the gap between prokaryotes and eukaryotes.</title>
        <authorList>
            <person name="Spang A."/>
            <person name="Saw J.H."/>
            <person name="Jorgensen S.L."/>
            <person name="Zaremba-Niedzwiedzka K."/>
            <person name="Martijn J."/>
            <person name="Lind A.E."/>
            <person name="van Eijk R."/>
            <person name="Schleper C."/>
            <person name="Guy L."/>
            <person name="Ettema T.J."/>
        </authorList>
    </citation>
    <scope>NUCLEOTIDE SEQUENCE</scope>
</reference>
<evidence type="ECO:0000313" key="1">
    <source>
        <dbReference type="EMBL" id="KKN82764.1"/>
    </source>
</evidence>
<gene>
    <name evidence="1" type="ORF">LCGC14_0305880</name>
</gene>
<sequence>MPDSYSEVAKIMHLDSNQVGKIFDYIYSLGSIPSFVVYNSLTTARTNGVDWTPQEVRFAFFIWGVNFGYETRRVEADE</sequence>
<comment type="caution">
    <text evidence="1">The sequence shown here is derived from an EMBL/GenBank/DDBJ whole genome shotgun (WGS) entry which is preliminary data.</text>
</comment>
<accession>A0A0F9TTX3</accession>
<organism evidence="1">
    <name type="scientific">marine sediment metagenome</name>
    <dbReference type="NCBI Taxonomy" id="412755"/>
    <lineage>
        <taxon>unclassified sequences</taxon>
        <taxon>metagenomes</taxon>
        <taxon>ecological metagenomes</taxon>
    </lineage>
</organism>
<proteinExistence type="predicted"/>
<dbReference type="EMBL" id="LAZR01000195">
    <property type="protein sequence ID" value="KKN82764.1"/>
    <property type="molecule type" value="Genomic_DNA"/>
</dbReference>